<dbReference type="AlphaFoldDB" id="A0A644W8D2"/>
<proteinExistence type="predicted"/>
<organism evidence="1">
    <name type="scientific">bioreactor metagenome</name>
    <dbReference type="NCBI Taxonomy" id="1076179"/>
    <lineage>
        <taxon>unclassified sequences</taxon>
        <taxon>metagenomes</taxon>
        <taxon>ecological metagenomes</taxon>
    </lineage>
</organism>
<name>A0A644W8D2_9ZZZZ</name>
<evidence type="ECO:0000313" key="1">
    <source>
        <dbReference type="EMBL" id="MPM00056.1"/>
    </source>
</evidence>
<protein>
    <submittedName>
        <fullName evidence="1">Uncharacterized protein</fullName>
    </submittedName>
</protein>
<gene>
    <name evidence="1" type="ORF">SDC9_46279</name>
</gene>
<sequence length="231" mass="25236">MPHKYPHNMKTLFTLFGVMCIALLLNAQEVKINNDLVVEADGTVRYENSATVFDDLMVYPDATGKGGSNPPTWTFFKNNGSGSQGVYLWMFSSSTEQEVYFTIQLPHSYKVGSNIYPHIHWTTATGTPSGSDVVWSLEYTIVAIGGTFSNTTTINATNIIAAITPTGTHQHLISSFPAISGTGLGISTVIIGRLYRNVNHASDTFANLVGLLGFDIHFEKDTDGSRTEFNK</sequence>
<comment type="caution">
    <text evidence="1">The sequence shown here is derived from an EMBL/GenBank/DDBJ whole genome shotgun (WGS) entry which is preliminary data.</text>
</comment>
<reference evidence="1" key="1">
    <citation type="submission" date="2019-08" db="EMBL/GenBank/DDBJ databases">
        <authorList>
            <person name="Kucharzyk K."/>
            <person name="Murdoch R.W."/>
            <person name="Higgins S."/>
            <person name="Loffler F."/>
        </authorList>
    </citation>
    <scope>NUCLEOTIDE SEQUENCE</scope>
</reference>
<dbReference type="EMBL" id="VSSQ01000705">
    <property type="protein sequence ID" value="MPM00056.1"/>
    <property type="molecule type" value="Genomic_DNA"/>
</dbReference>
<accession>A0A644W8D2</accession>